<accession>A0A6M7UQX3</accession>
<dbReference type="KEGG" id="merd:EB233_31680"/>
<feature type="transmembrane region" description="Helical" evidence="8">
    <location>
        <begin position="28"/>
        <end position="48"/>
    </location>
</feature>
<evidence type="ECO:0000256" key="1">
    <source>
        <dbReference type="ARBA" id="ARBA00004651"/>
    </source>
</evidence>
<comment type="similarity">
    <text evidence="2">Belongs to the binding-protein-dependent transport system permease family. FecCD subfamily.</text>
</comment>
<name>A0A6M7UQX3_9HYPH</name>
<feature type="transmembrane region" description="Helical" evidence="8">
    <location>
        <begin position="630"/>
        <end position="651"/>
    </location>
</feature>
<evidence type="ECO:0000256" key="4">
    <source>
        <dbReference type="ARBA" id="ARBA00022475"/>
    </source>
</evidence>
<dbReference type="AlphaFoldDB" id="A0A6M7UQX3"/>
<sequence length="682" mass="69865">MAEQQVISSDDTSLVPARASSSRLSGRYPLGAILLCVVLFGAAAAATLSNMSVQLPPALWLDALAGPDIGDMRQVLVHYAFLPRLAVSLLSGAALGLAGTVLQQVLRNPLASPETVGVSAGAYLALALATLLAPSLLAYGREWVALIGAFTALAAVFALSWHKGLSPLSVVLAGLVVSLYAGAIGAALVVMRHEWLASLFIWGAGSLGQQDWSTALWLLPRLGAAALLIGLMVRPLTLLGLDDEGARSLGVPLGAYRFAGLAAAVALIAFVVAAVGVIGFVGLAAATLARIGGARRLGQQLVMAPLIGAALLWAADQGAQVATGPQGDLLPTGAMTALLGAPLLLWLLPRLALGLETPALGSQHLPRAGRSGLVLAAIGGLLLLLLALALLYAPGPHGWTFASGDQLQPLLSWRLPRVCAALAAGAMLALAGLMMQRLTGNPMASPEVLGVSAGAALGMMVALFSLSDAGRSVQTVAATIGAFAALLVTLAIGRRAAYAPERLLLAGVALTALFDALILVLTATGDPRAMLLLNWLTGSTYGVDAGSAFFTSTVALCLFLASPLFMRWLDMLPLGSAAVQSLGVNLRATRLLVLFMVAALTAAPTLVVGPLTFIGLMAPHLARRLGLSRALPQAIGAVLVGALIMVCADWIGRTAIFPRQIPAGIVATLIGGPVLMWLLRRS</sequence>
<feature type="transmembrane region" description="Helical" evidence="8">
    <location>
        <begin position="472"/>
        <end position="492"/>
    </location>
</feature>
<evidence type="ECO:0000256" key="2">
    <source>
        <dbReference type="ARBA" id="ARBA00007935"/>
    </source>
</evidence>
<feature type="transmembrane region" description="Helical" evidence="8">
    <location>
        <begin position="168"/>
        <end position="191"/>
    </location>
</feature>
<feature type="transmembrane region" description="Helical" evidence="8">
    <location>
        <begin position="118"/>
        <end position="137"/>
    </location>
</feature>
<evidence type="ECO:0000256" key="8">
    <source>
        <dbReference type="SAM" id="Phobius"/>
    </source>
</evidence>
<keyword evidence="6 8" id="KW-1133">Transmembrane helix</keyword>
<evidence type="ECO:0000256" key="3">
    <source>
        <dbReference type="ARBA" id="ARBA00022448"/>
    </source>
</evidence>
<dbReference type="GO" id="GO:0022857">
    <property type="term" value="F:transmembrane transporter activity"/>
    <property type="evidence" value="ECO:0007669"/>
    <property type="project" value="InterPro"/>
</dbReference>
<evidence type="ECO:0000256" key="5">
    <source>
        <dbReference type="ARBA" id="ARBA00022692"/>
    </source>
</evidence>
<feature type="transmembrane region" description="Helical" evidence="8">
    <location>
        <begin position="415"/>
        <end position="435"/>
    </location>
</feature>
<keyword evidence="5 8" id="KW-0812">Transmembrane</keyword>
<feature type="transmembrane region" description="Helical" evidence="8">
    <location>
        <begin position="144"/>
        <end position="162"/>
    </location>
</feature>
<feature type="transmembrane region" description="Helical" evidence="8">
    <location>
        <begin position="504"/>
        <end position="525"/>
    </location>
</feature>
<dbReference type="Proteomes" id="UP000503339">
    <property type="component" value="Chromosome"/>
</dbReference>
<feature type="transmembrane region" description="Helical" evidence="8">
    <location>
        <begin position="335"/>
        <end position="353"/>
    </location>
</feature>
<comment type="subcellular location">
    <subcellularLocation>
        <location evidence="1">Cell membrane</location>
        <topology evidence="1">Multi-pass membrane protein</topology>
    </subcellularLocation>
</comment>
<keyword evidence="7 8" id="KW-0472">Membrane</keyword>
<organism evidence="9 10">
    <name type="scientific">Mesorhizobium erdmanii</name>
    <dbReference type="NCBI Taxonomy" id="1777866"/>
    <lineage>
        <taxon>Bacteria</taxon>
        <taxon>Pseudomonadati</taxon>
        <taxon>Pseudomonadota</taxon>
        <taxon>Alphaproteobacteria</taxon>
        <taxon>Hyphomicrobiales</taxon>
        <taxon>Phyllobacteriaceae</taxon>
        <taxon>Mesorhizobium</taxon>
    </lineage>
</organism>
<keyword evidence="3" id="KW-0813">Transport</keyword>
<dbReference type="RefSeq" id="WP_081294175.1">
    <property type="nucleotide sequence ID" value="NZ_CP033361.1"/>
</dbReference>
<dbReference type="PANTHER" id="PTHR30472:SF37">
    <property type="entry name" value="FE(3+) DICITRATE TRANSPORT SYSTEM PERMEASE PROTEIN FECD-RELATED"/>
    <property type="match status" value="1"/>
</dbReference>
<dbReference type="PANTHER" id="PTHR30472">
    <property type="entry name" value="FERRIC ENTEROBACTIN TRANSPORT SYSTEM PERMEASE PROTEIN"/>
    <property type="match status" value="1"/>
</dbReference>
<gene>
    <name evidence="9" type="primary">fhuB</name>
    <name evidence="9" type="ORF">EB233_31680</name>
</gene>
<feature type="transmembrane region" description="Helical" evidence="8">
    <location>
        <begin position="258"/>
        <end position="285"/>
    </location>
</feature>
<evidence type="ECO:0000256" key="7">
    <source>
        <dbReference type="ARBA" id="ARBA00023136"/>
    </source>
</evidence>
<dbReference type="Pfam" id="PF01032">
    <property type="entry name" value="FecCD"/>
    <property type="match status" value="2"/>
</dbReference>
<evidence type="ECO:0000256" key="6">
    <source>
        <dbReference type="ARBA" id="ARBA00022989"/>
    </source>
</evidence>
<feature type="transmembrane region" description="Helical" evidence="8">
    <location>
        <begin position="663"/>
        <end position="679"/>
    </location>
</feature>
<feature type="transmembrane region" description="Helical" evidence="8">
    <location>
        <begin position="373"/>
        <end position="395"/>
    </location>
</feature>
<reference evidence="9 10" key="1">
    <citation type="submission" date="2018-10" db="EMBL/GenBank/DDBJ databases">
        <authorList>
            <person name="Perry B.J."/>
            <person name="Sullivan J.T."/>
            <person name="Murphy R.J.T."/>
            <person name="Ramsay J.P."/>
            <person name="Ronson C.W."/>
        </authorList>
    </citation>
    <scope>NUCLEOTIDE SEQUENCE [LARGE SCALE GENOMIC DNA]</scope>
    <source>
        <strain evidence="9 10">NZP2014</strain>
    </source>
</reference>
<dbReference type="InterPro" id="IPR000522">
    <property type="entry name" value="ABC_transptr_permease_BtuC"/>
</dbReference>
<evidence type="ECO:0000313" key="9">
    <source>
        <dbReference type="EMBL" id="QKC79424.1"/>
    </source>
</evidence>
<keyword evidence="4" id="KW-1003">Cell membrane</keyword>
<evidence type="ECO:0000313" key="10">
    <source>
        <dbReference type="Proteomes" id="UP000503339"/>
    </source>
</evidence>
<proteinExistence type="inferred from homology"/>
<dbReference type="InterPro" id="IPR037294">
    <property type="entry name" value="ABC_BtuC-like"/>
</dbReference>
<keyword evidence="10" id="KW-1185">Reference proteome</keyword>
<feature type="transmembrane region" description="Helical" evidence="8">
    <location>
        <begin position="81"/>
        <end position="106"/>
    </location>
</feature>
<dbReference type="GO" id="GO:0033214">
    <property type="term" value="P:siderophore-iron import into cell"/>
    <property type="evidence" value="ECO:0007669"/>
    <property type="project" value="TreeGrafter"/>
</dbReference>
<feature type="transmembrane region" description="Helical" evidence="8">
    <location>
        <begin position="591"/>
        <end position="618"/>
    </location>
</feature>
<protein>
    <submittedName>
        <fullName evidence="9">Fe(3+)-hydroxamate ABC transporter permease FhuB</fullName>
    </submittedName>
</protein>
<dbReference type="Gene3D" id="1.10.3470.10">
    <property type="entry name" value="ABC transporter involved in vitamin B12 uptake, BtuC"/>
    <property type="match status" value="2"/>
</dbReference>
<dbReference type="GO" id="GO:0005886">
    <property type="term" value="C:plasma membrane"/>
    <property type="evidence" value="ECO:0007669"/>
    <property type="project" value="UniProtKB-SubCell"/>
</dbReference>
<dbReference type="CDD" id="cd06550">
    <property type="entry name" value="TM_ABC_iron-siderophores_like"/>
    <property type="match status" value="2"/>
</dbReference>
<feature type="transmembrane region" description="Helical" evidence="8">
    <location>
        <begin position="297"/>
        <end position="315"/>
    </location>
</feature>
<feature type="transmembrane region" description="Helical" evidence="8">
    <location>
        <begin position="447"/>
        <end position="466"/>
    </location>
</feature>
<feature type="transmembrane region" description="Helical" evidence="8">
    <location>
        <begin position="545"/>
        <end position="566"/>
    </location>
</feature>
<dbReference type="EMBL" id="CP033361">
    <property type="protein sequence ID" value="QKC79424.1"/>
    <property type="molecule type" value="Genomic_DNA"/>
</dbReference>
<dbReference type="SUPFAM" id="SSF81345">
    <property type="entry name" value="ABC transporter involved in vitamin B12 uptake, BtuC"/>
    <property type="match status" value="2"/>
</dbReference>
<dbReference type="NCBIfam" id="NF007866">
    <property type="entry name" value="PRK10577.1-2"/>
    <property type="match status" value="1"/>
</dbReference>